<name>A0A8J5WPM4_ZIZPA</name>
<accession>A0A8J5WPM4</accession>
<proteinExistence type="predicted"/>
<dbReference type="Proteomes" id="UP000729402">
    <property type="component" value="Unassembled WGS sequence"/>
</dbReference>
<evidence type="ECO:0000313" key="1">
    <source>
        <dbReference type="EMBL" id="KAG8091714.1"/>
    </source>
</evidence>
<keyword evidence="2" id="KW-1185">Reference proteome</keyword>
<reference evidence="1" key="1">
    <citation type="journal article" date="2021" name="bioRxiv">
        <title>Whole Genome Assembly and Annotation of Northern Wild Rice, Zizania palustris L., Supports a Whole Genome Duplication in the Zizania Genus.</title>
        <authorList>
            <person name="Haas M."/>
            <person name="Kono T."/>
            <person name="Macchietto M."/>
            <person name="Millas R."/>
            <person name="McGilp L."/>
            <person name="Shao M."/>
            <person name="Duquette J."/>
            <person name="Hirsch C.N."/>
            <person name="Kimball J."/>
        </authorList>
    </citation>
    <scope>NUCLEOTIDE SEQUENCE</scope>
    <source>
        <tissue evidence="1">Fresh leaf tissue</tissue>
    </source>
</reference>
<evidence type="ECO:0000313" key="2">
    <source>
        <dbReference type="Proteomes" id="UP000729402"/>
    </source>
</evidence>
<gene>
    <name evidence="1" type="ORF">GUJ93_ZPchr0012g19402</name>
</gene>
<sequence length="71" mass="8002">MTMREELRWGLGAASMGSRMAVLMGSRMVAMIDEVRGGGGGRWGWERRRQRSTRSGMEVVVMRFGSSGRHR</sequence>
<dbReference type="EMBL" id="JAAALK010000080">
    <property type="protein sequence ID" value="KAG8091714.1"/>
    <property type="molecule type" value="Genomic_DNA"/>
</dbReference>
<comment type="caution">
    <text evidence="1">The sequence shown here is derived from an EMBL/GenBank/DDBJ whole genome shotgun (WGS) entry which is preliminary data.</text>
</comment>
<protein>
    <submittedName>
        <fullName evidence="1">Uncharacterized protein</fullName>
    </submittedName>
</protein>
<reference evidence="1" key="2">
    <citation type="submission" date="2021-02" db="EMBL/GenBank/DDBJ databases">
        <authorList>
            <person name="Kimball J.A."/>
            <person name="Haas M.W."/>
            <person name="Macchietto M."/>
            <person name="Kono T."/>
            <person name="Duquette J."/>
            <person name="Shao M."/>
        </authorList>
    </citation>
    <scope>NUCLEOTIDE SEQUENCE</scope>
    <source>
        <tissue evidence="1">Fresh leaf tissue</tissue>
    </source>
</reference>
<organism evidence="1 2">
    <name type="scientific">Zizania palustris</name>
    <name type="common">Northern wild rice</name>
    <dbReference type="NCBI Taxonomy" id="103762"/>
    <lineage>
        <taxon>Eukaryota</taxon>
        <taxon>Viridiplantae</taxon>
        <taxon>Streptophyta</taxon>
        <taxon>Embryophyta</taxon>
        <taxon>Tracheophyta</taxon>
        <taxon>Spermatophyta</taxon>
        <taxon>Magnoliopsida</taxon>
        <taxon>Liliopsida</taxon>
        <taxon>Poales</taxon>
        <taxon>Poaceae</taxon>
        <taxon>BOP clade</taxon>
        <taxon>Oryzoideae</taxon>
        <taxon>Oryzeae</taxon>
        <taxon>Zizaniinae</taxon>
        <taxon>Zizania</taxon>
    </lineage>
</organism>
<dbReference type="AlphaFoldDB" id="A0A8J5WPM4"/>